<dbReference type="AlphaFoldDB" id="A0A7C4S6L0"/>
<comment type="similarity">
    <text evidence="1">Belongs to the GSP E family.</text>
</comment>
<reference evidence="4" key="1">
    <citation type="journal article" date="2020" name="mSystems">
        <title>Genome- and Community-Level Interaction Insights into Carbon Utilization and Element Cycling Functions of Hydrothermarchaeota in Hydrothermal Sediment.</title>
        <authorList>
            <person name="Zhou Z."/>
            <person name="Liu Y."/>
            <person name="Xu W."/>
            <person name="Pan J."/>
            <person name="Luo Z.H."/>
            <person name="Li M."/>
        </authorList>
    </citation>
    <scope>NUCLEOTIDE SEQUENCE [LARGE SCALE GENOMIC DNA]</scope>
    <source>
        <strain evidence="4">SpSt-62</strain>
        <strain evidence="3">SpSt-97</strain>
    </source>
</reference>
<evidence type="ECO:0000313" key="3">
    <source>
        <dbReference type="EMBL" id="HGE65901.1"/>
    </source>
</evidence>
<evidence type="ECO:0000256" key="1">
    <source>
        <dbReference type="ARBA" id="ARBA00006611"/>
    </source>
</evidence>
<dbReference type="PANTHER" id="PTHR30486:SF6">
    <property type="entry name" value="TYPE IV PILUS RETRACTATION ATPASE PILT"/>
    <property type="match status" value="1"/>
</dbReference>
<dbReference type="SUPFAM" id="SSF52540">
    <property type="entry name" value="P-loop containing nucleoside triphosphate hydrolases"/>
    <property type="match status" value="1"/>
</dbReference>
<protein>
    <submittedName>
        <fullName evidence="4">Secretion system protein E</fullName>
    </submittedName>
</protein>
<dbReference type="InterPro" id="IPR027417">
    <property type="entry name" value="P-loop_NTPase"/>
</dbReference>
<feature type="domain" description="Bacterial type II secretion system protein E" evidence="2">
    <location>
        <begin position="181"/>
        <end position="410"/>
    </location>
</feature>
<evidence type="ECO:0000259" key="2">
    <source>
        <dbReference type="Pfam" id="PF00437"/>
    </source>
</evidence>
<dbReference type="Gene3D" id="3.40.50.300">
    <property type="entry name" value="P-loop containing nucleotide triphosphate hydrolases"/>
    <property type="match status" value="1"/>
</dbReference>
<dbReference type="Pfam" id="PF00437">
    <property type="entry name" value="T2SSE"/>
    <property type="match status" value="1"/>
</dbReference>
<comment type="caution">
    <text evidence="4">The sequence shown here is derived from an EMBL/GenBank/DDBJ whole genome shotgun (WGS) entry which is preliminary data.</text>
</comment>
<dbReference type="PANTHER" id="PTHR30486">
    <property type="entry name" value="TWITCHING MOTILITY PROTEIN PILT"/>
    <property type="match status" value="1"/>
</dbReference>
<name>A0A7C4S6L0_9EURY</name>
<dbReference type="EMBL" id="DTPI01000009">
    <property type="protein sequence ID" value="HGE65901.1"/>
    <property type="molecule type" value="Genomic_DNA"/>
</dbReference>
<proteinExistence type="inferred from homology"/>
<organism evidence="4">
    <name type="scientific">Geoglobus ahangari</name>
    <dbReference type="NCBI Taxonomy" id="113653"/>
    <lineage>
        <taxon>Archaea</taxon>
        <taxon>Methanobacteriati</taxon>
        <taxon>Methanobacteriota</taxon>
        <taxon>Archaeoglobi</taxon>
        <taxon>Archaeoglobales</taxon>
        <taxon>Archaeoglobaceae</taxon>
        <taxon>Geoglobus</taxon>
    </lineage>
</organism>
<dbReference type="GO" id="GO:0016887">
    <property type="term" value="F:ATP hydrolysis activity"/>
    <property type="evidence" value="ECO:0007669"/>
    <property type="project" value="InterPro"/>
</dbReference>
<dbReference type="InterPro" id="IPR050921">
    <property type="entry name" value="T4SS_GSP_E_ATPase"/>
</dbReference>
<dbReference type="CDD" id="cd01130">
    <property type="entry name" value="VirB11-like_ATPase"/>
    <property type="match status" value="1"/>
</dbReference>
<sequence>MLFWRKKKVETKETPVEEKGEEVEILESYKIDDLVSVRIVAGTPPRYEVIEPELTAGERELIKEIKTRLYEVIDAEPDEIADRESYLRDCVQKILKDFRINIKNERFEKLMYYIYRDLLRYDKLDVFLRDPTIEDISVDGPNVPVYIYHRKYGSMPTNVQFDSEELDALIYKLAQRAGKHISLANPLLDASLPTKDRLQLTLGSEVTARGSTITIRRFREIPLSPIDLINYGTYSVEMMAYMWMAVENGSNIMIAGGTATGKTSTLNAIAMFIPPESKIVTIEDTREINLLHENWIPAVTREGGEGRKEIDMFELLKTALRQRPEYIIVGEIRGREAYTLFQAMATGHATLSTIHADSTDAVVRRLTKPPIDVPIVLLDNIDVLCIQRLVKVGAGRFRRCIQIIEVLDVDFETESLRTNELFRWRAADDKFEFSGESMVFSEIMEKMNIDEDELSEEFNRRVKILEWMRKKNITEFRDIAKILFMYTRDPDKIMEVVESG</sequence>
<accession>A0A7C4S6L0</accession>
<evidence type="ECO:0000313" key="4">
    <source>
        <dbReference type="EMBL" id="HGU59971.1"/>
    </source>
</evidence>
<dbReference type="Gene3D" id="3.30.450.380">
    <property type="match status" value="1"/>
</dbReference>
<gene>
    <name evidence="4" type="ORF">ENT89_07555</name>
    <name evidence="3" type="ORF">ENX77_02055</name>
</gene>
<dbReference type="EMBL" id="DTAK01000067">
    <property type="protein sequence ID" value="HGU59971.1"/>
    <property type="molecule type" value="Genomic_DNA"/>
</dbReference>
<dbReference type="InterPro" id="IPR001482">
    <property type="entry name" value="T2SS/T4SS_dom"/>
</dbReference>